<dbReference type="GO" id="GO:0004089">
    <property type="term" value="F:carbonate dehydratase activity"/>
    <property type="evidence" value="ECO:0007669"/>
    <property type="project" value="UniProtKB-EC"/>
</dbReference>
<dbReference type="Pfam" id="PF00194">
    <property type="entry name" value="Carb_anhydrase"/>
    <property type="match status" value="1"/>
</dbReference>
<dbReference type="EC" id="4.2.1.1" evidence="2"/>
<keyword evidence="5" id="KW-0456">Lyase</keyword>
<gene>
    <name evidence="8" type="ORF">CBR_g3232</name>
</gene>
<dbReference type="PANTHER" id="PTHR18952">
    <property type="entry name" value="CARBONIC ANHYDRASE"/>
    <property type="match status" value="1"/>
</dbReference>
<evidence type="ECO:0000256" key="3">
    <source>
        <dbReference type="ARBA" id="ARBA00022723"/>
    </source>
</evidence>
<dbReference type="AlphaFoldDB" id="A0A388KF63"/>
<evidence type="ECO:0000256" key="1">
    <source>
        <dbReference type="ARBA" id="ARBA00010718"/>
    </source>
</evidence>
<sequence>MTCNLGPKCNRPLLRSRSMIDTTFWLSRRKAIRTTVTDLMERVLPYLSSSSSSSPSSSSSFSSSFSSSSFSFRGSGCSSYTTSSSSCMSRNFLAVCLVLLLTSLLHPAHSAMPSSTFSAKRAFSYMKNGQDWPDVCTGPRTRFQSPINIVEDNVIPVHRLGDLRKRATYSTFTGDVSVRHDGFTFSILFPGNNIIRLPQFRLSKSFNGSANWDWETAHYGPAEGYQDLDRHDDDTWKPRSKTFKLVECHFHSVSETELNGMHMDLEMHCVHLRRGYPTVGVWGVFFNRTGSKNSISDESNCNPLLDKIIPALGQLASSPPMHPVSVDVGTFSLAHLFPQDGTYFHFYPGSLTTPPCTEGLLWYVFKEALPVCKRQVRQFQRFVTKLSGIPALNYRDVQPLNGRTVFSWEDGKNRRRG</sequence>
<dbReference type="CDD" id="cd00326">
    <property type="entry name" value="alpha_CA"/>
    <property type="match status" value="1"/>
</dbReference>
<evidence type="ECO:0000259" key="7">
    <source>
        <dbReference type="PROSITE" id="PS51144"/>
    </source>
</evidence>
<evidence type="ECO:0000256" key="2">
    <source>
        <dbReference type="ARBA" id="ARBA00012925"/>
    </source>
</evidence>
<dbReference type="InterPro" id="IPR001148">
    <property type="entry name" value="CA_dom"/>
</dbReference>
<comment type="caution">
    <text evidence="8">The sequence shown here is derived from an EMBL/GenBank/DDBJ whole genome shotgun (WGS) entry which is preliminary data.</text>
</comment>
<keyword evidence="3" id="KW-0479">Metal-binding</keyword>
<dbReference type="GO" id="GO:0008270">
    <property type="term" value="F:zinc ion binding"/>
    <property type="evidence" value="ECO:0007669"/>
    <property type="project" value="InterPro"/>
</dbReference>
<dbReference type="EMBL" id="BFEA01000104">
    <property type="protein sequence ID" value="GBG68690.1"/>
    <property type="molecule type" value="Genomic_DNA"/>
</dbReference>
<evidence type="ECO:0000256" key="4">
    <source>
        <dbReference type="ARBA" id="ARBA00022833"/>
    </source>
</evidence>
<evidence type="ECO:0000313" key="8">
    <source>
        <dbReference type="EMBL" id="GBG68690.1"/>
    </source>
</evidence>
<dbReference type="Proteomes" id="UP000265515">
    <property type="component" value="Unassembled WGS sequence"/>
</dbReference>
<comment type="similarity">
    <text evidence="1">Belongs to the alpha-carbonic anhydrase family.</text>
</comment>
<evidence type="ECO:0000313" key="9">
    <source>
        <dbReference type="Proteomes" id="UP000265515"/>
    </source>
</evidence>
<evidence type="ECO:0000256" key="6">
    <source>
        <dbReference type="ARBA" id="ARBA00048348"/>
    </source>
</evidence>
<dbReference type="InterPro" id="IPR036398">
    <property type="entry name" value="CA_dom_sf"/>
</dbReference>
<name>A0A388KF63_CHABU</name>
<keyword evidence="4" id="KW-0862">Zinc</keyword>
<keyword evidence="9" id="KW-1185">Reference proteome</keyword>
<dbReference type="PANTHER" id="PTHR18952:SF265">
    <property type="entry name" value="CARBONIC ANHYDRASE"/>
    <property type="match status" value="1"/>
</dbReference>
<dbReference type="OrthoDB" id="429145at2759"/>
<feature type="domain" description="Alpha-carbonic anhydrase" evidence="7">
    <location>
        <begin position="121"/>
        <end position="409"/>
    </location>
</feature>
<comment type="catalytic activity">
    <reaction evidence="6">
        <text>hydrogencarbonate + H(+) = CO2 + H2O</text>
        <dbReference type="Rhea" id="RHEA:10748"/>
        <dbReference type="ChEBI" id="CHEBI:15377"/>
        <dbReference type="ChEBI" id="CHEBI:15378"/>
        <dbReference type="ChEBI" id="CHEBI:16526"/>
        <dbReference type="ChEBI" id="CHEBI:17544"/>
        <dbReference type="EC" id="4.2.1.1"/>
    </reaction>
</comment>
<proteinExistence type="inferred from homology"/>
<dbReference type="STRING" id="69332.A0A388KF63"/>
<accession>A0A388KF63</accession>
<dbReference type="PROSITE" id="PS51144">
    <property type="entry name" value="ALPHA_CA_2"/>
    <property type="match status" value="1"/>
</dbReference>
<reference evidence="8 9" key="1">
    <citation type="journal article" date="2018" name="Cell">
        <title>The Chara Genome: Secondary Complexity and Implications for Plant Terrestrialization.</title>
        <authorList>
            <person name="Nishiyama T."/>
            <person name="Sakayama H."/>
            <person name="Vries J.D."/>
            <person name="Buschmann H."/>
            <person name="Saint-Marcoux D."/>
            <person name="Ullrich K.K."/>
            <person name="Haas F.B."/>
            <person name="Vanderstraeten L."/>
            <person name="Becker D."/>
            <person name="Lang D."/>
            <person name="Vosolsobe S."/>
            <person name="Rombauts S."/>
            <person name="Wilhelmsson P.K.I."/>
            <person name="Janitza P."/>
            <person name="Kern R."/>
            <person name="Heyl A."/>
            <person name="Rumpler F."/>
            <person name="Villalobos L.I.A.C."/>
            <person name="Clay J.M."/>
            <person name="Skokan R."/>
            <person name="Toyoda A."/>
            <person name="Suzuki Y."/>
            <person name="Kagoshima H."/>
            <person name="Schijlen E."/>
            <person name="Tajeshwar N."/>
            <person name="Catarino B."/>
            <person name="Hetherington A.J."/>
            <person name="Saltykova A."/>
            <person name="Bonnot C."/>
            <person name="Breuninger H."/>
            <person name="Symeonidi A."/>
            <person name="Radhakrishnan G.V."/>
            <person name="Van Nieuwerburgh F."/>
            <person name="Deforce D."/>
            <person name="Chang C."/>
            <person name="Karol K.G."/>
            <person name="Hedrich R."/>
            <person name="Ulvskov P."/>
            <person name="Glockner G."/>
            <person name="Delwiche C.F."/>
            <person name="Petrasek J."/>
            <person name="Van de Peer Y."/>
            <person name="Friml J."/>
            <person name="Beilby M."/>
            <person name="Dolan L."/>
            <person name="Kohara Y."/>
            <person name="Sugano S."/>
            <person name="Fujiyama A."/>
            <person name="Delaux P.-M."/>
            <person name="Quint M."/>
            <person name="TheiBen G."/>
            <person name="Hagemann M."/>
            <person name="Harholt J."/>
            <person name="Dunand C."/>
            <person name="Zachgo S."/>
            <person name="Langdale J."/>
            <person name="Maumus F."/>
            <person name="Straeten D.V.D."/>
            <person name="Gould S.B."/>
            <person name="Rensing S.A."/>
        </authorList>
    </citation>
    <scope>NUCLEOTIDE SEQUENCE [LARGE SCALE GENOMIC DNA]</scope>
    <source>
        <strain evidence="8 9">S276</strain>
    </source>
</reference>
<protein>
    <recommendedName>
        <fullName evidence="2">carbonic anhydrase</fullName>
        <ecNumber evidence="2">4.2.1.1</ecNumber>
    </recommendedName>
</protein>
<dbReference type="Gene3D" id="3.10.200.10">
    <property type="entry name" value="Alpha carbonic anhydrase"/>
    <property type="match status" value="1"/>
</dbReference>
<dbReference type="InterPro" id="IPR023561">
    <property type="entry name" value="Carbonic_anhydrase_a-class"/>
</dbReference>
<dbReference type="Gramene" id="GBG68690">
    <property type="protein sequence ID" value="GBG68690"/>
    <property type="gene ID" value="CBR_g3232"/>
</dbReference>
<dbReference type="SUPFAM" id="SSF51069">
    <property type="entry name" value="Carbonic anhydrase"/>
    <property type="match status" value="1"/>
</dbReference>
<dbReference type="SMART" id="SM01057">
    <property type="entry name" value="Carb_anhydrase"/>
    <property type="match status" value="1"/>
</dbReference>
<organism evidence="8 9">
    <name type="scientific">Chara braunii</name>
    <name type="common">Braun's stonewort</name>
    <dbReference type="NCBI Taxonomy" id="69332"/>
    <lineage>
        <taxon>Eukaryota</taxon>
        <taxon>Viridiplantae</taxon>
        <taxon>Streptophyta</taxon>
        <taxon>Charophyceae</taxon>
        <taxon>Charales</taxon>
        <taxon>Characeae</taxon>
        <taxon>Chara</taxon>
    </lineage>
</organism>
<evidence type="ECO:0000256" key="5">
    <source>
        <dbReference type="ARBA" id="ARBA00023239"/>
    </source>
</evidence>